<reference evidence="1" key="1">
    <citation type="submission" date="2020-11" db="EMBL/GenBank/DDBJ databases">
        <authorList>
            <consortium name="DOE Joint Genome Institute"/>
            <person name="Ahrendt S."/>
            <person name="Riley R."/>
            <person name="Andreopoulos W."/>
            <person name="Labutti K."/>
            <person name="Pangilinan J."/>
            <person name="Ruiz-Duenas F.J."/>
            <person name="Barrasa J.M."/>
            <person name="Sanchez-Garcia M."/>
            <person name="Camarero S."/>
            <person name="Miyauchi S."/>
            <person name="Serrano A."/>
            <person name="Linde D."/>
            <person name="Babiker R."/>
            <person name="Drula E."/>
            <person name="Ayuso-Fernandez I."/>
            <person name="Pacheco R."/>
            <person name="Padilla G."/>
            <person name="Ferreira P."/>
            <person name="Barriuso J."/>
            <person name="Kellner H."/>
            <person name="Castanera R."/>
            <person name="Alfaro M."/>
            <person name="Ramirez L."/>
            <person name="Pisabarro A.G."/>
            <person name="Kuo A."/>
            <person name="Tritt A."/>
            <person name="Lipzen A."/>
            <person name="He G."/>
            <person name="Yan M."/>
            <person name="Ng V."/>
            <person name="Cullen D."/>
            <person name="Martin F."/>
            <person name="Rosso M.-N."/>
            <person name="Henrissat B."/>
            <person name="Hibbett D."/>
            <person name="Martinez A.T."/>
            <person name="Grigoriev I.V."/>
        </authorList>
    </citation>
    <scope>NUCLEOTIDE SEQUENCE</scope>
    <source>
        <strain evidence="1">ATCC 90797</strain>
    </source>
</reference>
<name>A0A9P5ZK11_PLEER</name>
<comment type="caution">
    <text evidence="1">The sequence shown here is derived from an EMBL/GenBank/DDBJ whole genome shotgun (WGS) entry which is preliminary data.</text>
</comment>
<dbReference type="AlphaFoldDB" id="A0A9P5ZK11"/>
<protein>
    <submittedName>
        <fullName evidence="1">Uncharacterized protein</fullName>
    </submittedName>
</protein>
<evidence type="ECO:0000313" key="2">
    <source>
        <dbReference type="Proteomes" id="UP000807025"/>
    </source>
</evidence>
<proteinExistence type="predicted"/>
<evidence type="ECO:0000313" key="1">
    <source>
        <dbReference type="EMBL" id="KAF9488906.1"/>
    </source>
</evidence>
<organism evidence="1 2">
    <name type="scientific">Pleurotus eryngii</name>
    <name type="common">Boletus of the steppes</name>
    <dbReference type="NCBI Taxonomy" id="5323"/>
    <lineage>
        <taxon>Eukaryota</taxon>
        <taxon>Fungi</taxon>
        <taxon>Dikarya</taxon>
        <taxon>Basidiomycota</taxon>
        <taxon>Agaricomycotina</taxon>
        <taxon>Agaricomycetes</taxon>
        <taxon>Agaricomycetidae</taxon>
        <taxon>Agaricales</taxon>
        <taxon>Pleurotineae</taxon>
        <taxon>Pleurotaceae</taxon>
        <taxon>Pleurotus</taxon>
    </lineage>
</organism>
<gene>
    <name evidence="1" type="ORF">BDN71DRAFT_1435807</name>
</gene>
<dbReference type="EMBL" id="MU154692">
    <property type="protein sequence ID" value="KAF9488906.1"/>
    <property type="molecule type" value="Genomic_DNA"/>
</dbReference>
<sequence>MSTHSQETISESDLTLITAVHLGHKHPAYHEDIPLQIIPSRKPFLPAATHHSPPALPLLPESRYTFTDIPIIPSVIAPLTTYHGRPVIQIQTRPVRAATYGAAQQFVLPAERLRMGEWVWIPRMGLAKVFQLRQLCGRYSVISMQIYGIPRSPMEVPLAELHTLYTIDVPSNMKDDRSP</sequence>
<accession>A0A9P5ZK11</accession>
<keyword evidence="2" id="KW-1185">Reference proteome</keyword>
<dbReference type="Proteomes" id="UP000807025">
    <property type="component" value="Unassembled WGS sequence"/>
</dbReference>